<organism evidence="1 2">
    <name type="scientific">Desulfovibrio intestinalis</name>
    <dbReference type="NCBI Taxonomy" id="58621"/>
    <lineage>
        <taxon>Bacteria</taxon>
        <taxon>Pseudomonadati</taxon>
        <taxon>Thermodesulfobacteriota</taxon>
        <taxon>Desulfovibrionia</taxon>
        <taxon>Desulfovibrionales</taxon>
        <taxon>Desulfovibrionaceae</taxon>
        <taxon>Desulfovibrio</taxon>
    </lineage>
</organism>
<dbReference type="AlphaFoldDB" id="A0A7W8FGN6"/>
<reference evidence="1 2" key="1">
    <citation type="submission" date="2020-08" db="EMBL/GenBank/DDBJ databases">
        <title>Genomic Encyclopedia of Type Strains, Phase IV (KMG-IV): sequencing the most valuable type-strain genomes for metagenomic binning, comparative biology and taxonomic classification.</title>
        <authorList>
            <person name="Goeker M."/>
        </authorList>
    </citation>
    <scope>NUCLEOTIDE SEQUENCE [LARGE SCALE GENOMIC DNA]</scope>
    <source>
        <strain evidence="1 2">DSM 11275</strain>
    </source>
</reference>
<evidence type="ECO:0000313" key="2">
    <source>
        <dbReference type="Proteomes" id="UP000539075"/>
    </source>
</evidence>
<protein>
    <submittedName>
        <fullName evidence="1">Uncharacterized protein</fullName>
    </submittedName>
</protein>
<gene>
    <name evidence="1" type="ORF">HNQ38_002234</name>
</gene>
<name>A0A7W8FGN6_9BACT</name>
<dbReference type="EMBL" id="JACHGO010000006">
    <property type="protein sequence ID" value="MBB5144126.1"/>
    <property type="molecule type" value="Genomic_DNA"/>
</dbReference>
<evidence type="ECO:0000313" key="1">
    <source>
        <dbReference type="EMBL" id="MBB5144126.1"/>
    </source>
</evidence>
<accession>A0A7W8FGN6</accession>
<keyword evidence="2" id="KW-1185">Reference proteome</keyword>
<comment type="caution">
    <text evidence="1">The sequence shown here is derived from an EMBL/GenBank/DDBJ whole genome shotgun (WGS) entry which is preliminary data.</text>
</comment>
<sequence>MFERKRPYKGKQKQDLYGCIFAVATSNGPFLAEASFYARNRKEKGRFQFLRQNLLEQINFENVYFQNLIHACYGV</sequence>
<dbReference type="Proteomes" id="UP000539075">
    <property type="component" value="Unassembled WGS sequence"/>
</dbReference>
<dbReference type="RefSeq" id="WP_183720466.1">
    <property type="nucleotide sequence ID" value="NZ_JACHGO010000006.1"/>
</dbReference>
<proteinExistence type="predicted"/>